<dbReference type="OrthoDB" id="2019938at2759"/>
<reference evidence="6 7" key="1">
    <citation type="journal article" date="2020" name="Nat. Food">
        <title>A phased Vanilla planifolia genome enables genetic improvement of flavour and production.</title>
        <authorList>
            <person name="Hasing T."/>
            <person name="Tang H."/>
            <person name="Brym M."/>
            <person name="Khazi F."/>
            <person name="Huang T."/>
            <person name="Chambers A.H."/>
        </authorList>
    </citation>
    <scope>NUCLEOTIDE SEQUENCE [LARGE SCALE GENOMIC DNA]</scope>
    <source>
        <tissue evidence="4">Leaf</tissue>
    </source>
</reference>
<protein>
    <recommendedName>
        <fullName evidence="2">ACT domain-containing protein ACR</fullName>
    </recommendedName>
    <alternativeName>
        <fullName evidence="2">Protein ACT DOMAIN REPEATS</fullName>
    </alternativeName>
</protein>
<evidence type="ECO:0000256" key="1">
    <source>
        <dbReference type="ARBA" id="ARBA00022737"/>
    </source>
</evidence>
<keyword evidence="6" id="KW-1185">Reference proteome</keyword>
<dbReference type="AlphaFoldDB" id="A0A835PVA5"/>
<dbReference type="EMBL" id="JADCNL010000011">
    <property type="protein sequence ID" value="KAG0460399.1"/>
    <property type="molecule type" value="Genomic_DNA"/>
</dbReference>
<dbReference type="PROSITE" id="PS51671">
    <property type="entry name" value="ACT"/>
    <property type="match status" value="1"/>
</dbReference>
<accession>A0A835PVA5</accession>
<keyword evidence="1 2" id="KW-0677">Repeat</keyword>
<feature type="domain" description="ACT" evidence="3">
    <location>
        <begin position="46"/>
        <end position="125"/>
    </location>
</feature>
<gene>
    <name evidence="5" type="ORF">HPP92_020295</name>
    <name evidence="4" type="ORF">HPP92_020696</name>
</gene>
<dbReference type="Proteomes" id="UP000639772">
    <property type="component" value="Chromosome 11"/>
</dbReference>
<dbReference type="Pfam" id="PF01842">
    <property type="entry name" value="ACT"/>
    <property type="match status" value="1"/>
</dbReference>
<dbReference type="Proteomes" id="UP000636800">
    <property type="component" value="Chromosome 11"/>
</dbReference>
<dbReference type="Gene3D" id="3.30.70.260">
    <property type="match status" value="1"/>
</dbReference>
<sequence length="127" mass="13909">MDVFHITDRHGHKLTDEAVISHIEQSLCCSDDAAAISSGGIRSLTTLELTGADRPGLLSEVFAVLADLQYSVAHAKLWTYKGRVAALIFVEEESGAPVEELDKIRCIKARLRNVVSVSFILRGPRPH</sequence>
<dbReference type="InterPro" id="IPR040217">
    <property type="entry name" value="ACR1-12"/>
</dbReference>
<evidence type="ECO:0000313" key="7">
    <source>
        <dbReference type="Proteomes" id="UP000639772"/>
    </source>
</evidence>
<dbReference type="InterPro" id="IPR002912">
    <property type="entry name" value="ACT_dom"/>
</dbReference>
<dbReference type="GO" id="GO:0016597">
    <property type="term" value="F:amino acid binding"/>
    <property type="evidence" value="ECO:0007669"/>
    <property type="project" value="UniProtKB-UniRule"/>
</dbReference>
<organism evidence="4 6">
    <name type="scientific">Vanilla planifolia</name>
    <name type="common">Vanilla</name>
    <dbReference type="NCBI Taxonomy" id="51239"/>
    <lineage>
        <taxon>Eukaryota</taxon>
        <taxon>Viridiplantae</taxon>
        <taxon>Streptophyta</taxon>
        <taxon>Embryophyta</taxon>
        <taxon>Tracheophyta</taxon>
        <taxon>Spermatophyta</taxon>
        <taxon>Magnoliopsida</taxon>
        <taxon>Liliopsida</taxon>
        <taxon>Asparagales</taxon>
        <taxon>Orchidaceae</taxon>
        <taxon>Vanilloideae</taxon>
        <taxon>Vanilleae</taxon>
        <taxon>Vanilla</taxon>
    </lineage>
</organism>
<evidence type="ECO:0000259" key="3">
    <source>
        <dbReference type="PROSITE" id="PS51671"/>
    </source>
</evidence>
<evidence type="ECO:0000313" key="6">
    <source>
        <dbReference type="Proteomes" id="UP000636800"/>
    </source>
</evidence>
<dbReference type="EMBL" id="JADCNM010000011">
    <property type="protein sequence ID" value="KAG0461819.1"/>
    <property type="molecule type" value="Genomic_DNA"/>
</dbReference>
<dbReference type="InterPro" id="IPR045865">
    <property type="entry name" value="ACT-like_dom_sf"/>
</dbReference>
<dbReference type="PANTHER" id="PTHR31096:SF6">
    <property type="entry name" value="ACT DOMAIN-CONTAINING PROTEIN ACR8"/>
    <property type="match status" value="1"/>
</dbReference>
<evidence type="ECO:0000313" key="5">
    <source>
        <dbReference type="EMBL" id="KAG0461819.1"/>
    </source>
</evidence>
<name>A0A835PVA5_VANPL</name>
<comment type="function">
    <text evidence="2">Binds amino acids.</text>
</comment>
<proteinExistence type="predicted"/>
<dbReference type="PANTHER" id="PTHR31096">
    <property type="entry name" value="ACT DOMAIN-CONTAINING PROTEIN ACR4-RELATED"/>
    <property type="match status" value="1"/>
</dbReference>
<dbReference type="SUPFAM" id="SSF55021">
    <property type="entry name" value="ACT-like"/>
    <property type="match status" value="1"/>
</dbReference>
<evidence type="ECO:0000313" key="4">
    <source>
        <dbReference type="EMBL" id="KAG0460399.1"/>
    </source>
</evidence>
<evidence type="ECO:0000256" key="2">
    <source>
        <dbReference type="RuleBase" id="RU369043"/>
    </source>
</evidence>
<comment type="caution">
    <text evidence="4">The sequence shown here is derived from an EMBL/GenBank/DDBJ whole genome shotgun (WGS) entry which is preliminary data.</text>
</comment>